<proteinExistence type="predicted"/>
<dbReference type="EMBL" id="CP017717">
    <property type="protein sequence ID" value="AQZ67242.1"/>
    <property type="molecule type" value="Genomic_DNA"/>
</dbReference>
<gene>
    <name evidence="1" type="ORF">BKM31_42485</name>
</gene>
<dbReference type="Proteomes" id="UP000190797">
    <property type="component" value="Chromosome"/>
</dbReference>
<dbReference type="KEGG" id="noa:BKM31_42485"/>
<reference evidence="2" key="1">
    <citation type="journal article" date="2017" name="Med. Chem. Commun.">
        <title>Nonomuraea sp. ATCC 55076 harbours the largest actinomycete chromosome to date and the kistamicin biosynthetic gene cluster.</title>
        <authorList>
            <person name="Nazari B."/>
            <person name="Forneris C.C."/>
            <person name="Gibson M.I."/>
            <person name="Moon K."/>
            <person name="Schramma K.R."/>
            <person name="Seyedsayamdost M.R."/>
        </authorList>
    </citation>
    <scope>NUCLEOTIDE SEQUENCE [LARGE SCALE GENOMIC DNA]</scope>
    <source>
        <strain evidence="2">ATCC 55076</strain>
    </source>
</reference>
<dbReference type="RefSeq" id="WP_080043552.1">
    <property type="nucleotide sequence ID" value="NZ_CP017717.1"/>
</dbReference>
<accession>A0A1V0AAR9</accession>
<evidence type="ECO:0000313" key="2">
    <source>
        <dbReference type="Proteomes" id="UP000190797"/>
    </source>
</evidence>
<protein>
    <submittedName>
        <fullName evidence="1">Uncharacterized protein</fullName>
    </submittedName>
</protein>
<dbReference type="AlphaFoldDB" id="A0A1V0AAR9"/>
<evidence type="ECO:0000313" key="1">
    <source>
        <dbReference type="EMBL" id="AQZ67242.1"/>
    </source>
</evidence>
<sequence>MLRFLPLMFSVTFESPIFDERLRGDMPVQAIREAPEIEELAYDIMRLMKARSWRIGPYGSGIWEETDHLLRLWIAFTSPDFDYAEHDPDDLERGYRPELEAFAEEVHGIITARAWGGFDYSFGYYDDRPPEFMRIE</sequence>
<name>A0A1V0AAR9_9ACTN</name>
<organism evidence="1 2">
    <name type="scientific">[Actinomadura] parvosata subsp. kistnae</name>
    <dbReference type="NCBI Taxonomy" id="1909395"/>
    <lineage>
        <taxon>Bacteria</taxon>
        <taxon>Bacillati</taxon>
        <taxon>Actinomycetota</taxon>
        <taxon>Actinomycetes</taxon>
        <taxon>Streptosporangiales</taxon>
        <taxon>Streptosporangiaceae</taxon>
        <taxon>Nonomuraea</taxon>
    </lineage>
</organism>
<keyword evidence="2" id="KW-1185">Reference proteome</keyword>